<evidence type="ECO:0000313" key="4">
    <source>
        <dbReference type="EMBL" id="KAB2334800.1"/>
    </source>
</evidence>
<name>A0A6L3V471_9BACI</name>
<evidence type="ECO:0000259" key="3">
    <source>
        <dbReference type="PROSITE" id="PS51677"/>
    </source>
</evidence>
<dbReference type="SUPFAM" id="SSF88713">
    <property type="entry name" value="Glycoside hydrolase/deacetylase"/>
    <property type="match status" value="1"/>
</dbReference>
<feature type="domain" description="NodB homology" evidence="3">
    <location>
        <begin position="236"/>
        <end position="415"/>
    </location>
</feature>
<organism evidence="4 5">
    <name type="scientific">Cytobacillus depressus</name>
    <dbReference type="NCBI Taxonomy" id="1602942"/>
    <lineage>
        <taxon>Bacteria</taxon>
        <taxon>Bacillati</taxon>
        <taxon>Bacillota</taxon>
        <taxon>Bacilli</taxon>
        <taxon>Bacillales</taxon>
        <taxon>Bacillaceae</taxon>
        <taxon>Cytobacillus</taxon>
    </lineage>
</organism>
<gene>
    <name evidence="4" type="ORF">F7731_13645</name>
</gene>
<sequence length="427" mass="48506">MNKFKIILPVLFLTLIFVLFSCNSERPTPPDDVQPKENALQPKEGKPSAINLDDVIGYAQQGMIKDCPFNVLDSKLEQVKAKWGNPEKVEKAGYGSYATYKNIVLGFNEKKEIFDLRSNAKELNDLTFENIEEALGEPSDIRELNDEKIYVYVLQENIELKFIIPKNKTGVDHISVFNPQRVMRESQADKDYMLEIKGTSNQLTTGAWEKMQNWRKQIILFSKGQENVYVNGPNKKMVALTFDDGPDGEVTPAIVDILDEYNVPGNFFFLGKEVVKHLDVVKAAYEKGNLILSHTYSHVDLTKLDQNAVRLEIDKTGEAIKSVTGKEPAILRTPYGETNKQVAAIAREEGYSIVLWSIDTLDWSQKETENIVKNVIENVRNGDIILMHSDSEKTETKKALPIMIEALQKRNFEIVDLETLLQIKAYK</sequence>
<evidence type="ECO:0000313" key="5">
    <source>
        <dbReference type="Proteomes" id="UP000481030"/>
    </source>
</evidence>
<keyword evidence="2" id="KW-0378">Hydrolase</keyword>
<dbReference type="RefSeq" id="WP_151535341.1">
    <property type="nucleotide sequence ID" value="NZ_WBOS01000005.1"/>
</dbReference>
<dbReference type="Pfam" id="PF01522">
    <property type="entry name" value="Polysacc_deac_1"/>
    <property type="match status" value="1"/>
</dbReference>
<dbReference type="AlphaFoldDB" id="A0A6L3V471"/>
<dbReference type="PANTHER" id="PTHR10587:SF133">
    <property type="entry name" value="CHITIN DEACETYLASE 1-RELATED"/>
    <property type="match status" value="1"/>
</dbReference>
<dbReference type="InterPro" id="IPR025453">
    <property type="entry name" value="DUF4309"/>
</dbReference>
<comment type="caution">
    <text evidence="4">The sequence shown here is derived from an EMBL/GenBank/DDBJ whole genome shotgun (WGS) entry which is preliminary data.</text>
</comment>
<dbReference type="PROSITE" id="PS51257">
    <property type="entry name" value="PROKAR_LIPOPROTEIN"/>
    <property type="match status" value="1"/>
</dbReference>
<dbReference type="GO" id="GO:0005975">
    <property type="term" value="P:carbohydrate metabolic process"/>
    <property type="evidence" value="ECO:0007669"/>
    <property type="project" value="InterPro"/>
</dbReference>
<dbReference type="GO" id="GO:0016020">
    <property type="term" value="C:membrane"/>
    <property type="evidence" value="ECO:0007669"/>
    <property type="project" value="TreeGrafter"/>
</dbReference>
<dbReference type="Proteomes" id="UP000481030">
    <property type="component" value="Unassembled WGS sequence"/>
</dbReference>
<dbReference type="OrthoDB" id="9812065at2"/>
<evidence type="ECO:0000256" key="1">
    <source>
        <dbReference type="ARBA" id="ARBA00022723"/>
    </source>
</evidence>
<dbReference type="PROSITE" id="PS51677">
    <property type="entry name" value="NODB"/>
    <property type="match status" value="1"/>
</dbReference>
<dbReference type="Gene3D" id="3.20.20.370">
    <property type="entry name" value="Glycoside hydrolase/deacetylase"/>
    <property type="match status" value="1"/>
</dbReference>
<dbReference type="InterPro" id="IPR050248">
    <property type="entry name" value="Polysacc_deacetylase_ArnD"/>
</dbReference>
<dbReference type="GO" id="GO:0046872">
    <property type="term" value="F:metal ion binding"/>
    <property type="evidence" value="ECO:0007669"/>
    <property type="project" value="UniProtKB-KW"/>
</dbReference>
<proteinExistence type="predicted"/>
<protein>
    <submittedName>
        <fullName evidence="4">Polysaccharide deacetylase family protein</fullName>
    </submittedName>
</protein>
<dbReference type="InterPro" id="IPR011330">
    <property type="entry name" value="Glyco_hydro/deAcase_b/a-brl"/>
</dbReference>
<dbReference type="InterPro" id="IPR002509">
    <property type="entry name" value="NODB_dom"/>
</dbReference>
<accession>A0A6L3V471</accession>
<dbReference type="GO" id="GO:0016810">
    <property type="term" value="F:hydrolase activity, acting on carbon-nitrogen (but not peptide) bonds"/>
    <property type="evidence" value="ECO:0007669"/>
    <property type="project" value="InterPro"/>
</dbReference>
<evidence type="ECO:0000256" key="2">
    <source>
        <dbReference type="ARBA" id="ARBA00022801"/>
    </source>
</evidence>
<dbReference type="Pfam" id="PF14172">
    <property type="entry name" value="DUF4309"/>
    <property type="match status" value="1"/>
</dbReference>
<keyword evidence="1" id="KW-0479">Metal-binding</keyword>
<reference evidence="4 5" key="1">
    <citation type="journal article" date="2016" name="Antonie Van Leeuwenhoek">
        <title>Bacillus depressus sp. nov., isolated from soil of a sunflower field.</title>
        <authorList>
            <person name="Wei X."/>
            <person name="Xin D."/>
            <person name="Xin Y."/>
            <person name="Zhang H."/>
            <person name="Wang T."/>
            <person name="Zhang J."/>
        </authorList>
    </citation>
    <scope>NUCLEOTIDE SEQUENCE [LARGE SCALE GENOMIC DNA]</scope>
    <source>
        <strain evidence="4 5">BZ1</strain>
    </source>
</reference>
<keyword evidence="5" id="KW-1185">Reference proteome</keyword>
<dbReference type="EMBL" id="WBOS01000005">
    <property type="protein sequence ID" value="KAB2334800.1"/>
    <property type="molecule type" value="Genomic_DNA"/>
</dbReference>
<dbReference type="PANTHER" id="PTHR10587">
    <property type="entry name" value="GLYCOSYL TRANSFERASE-RELATED"/>
    <property type="match status" value="1"/>
</dbReference>
<dbReference type="CDD" id="cd10917">
    <property type="entry name" value="CE4_NodB_like_6s_7s"/>
    <property type="match status" value="1"/>
</dbReference>